<name>A0A2S0RB92_9FLAO</name>
<dbReference type="Proteomes" id="UP000244193">
    <property type="component" value="Chromosome"/>
</dbReference>
<feature type="domain" description="DUF4178" evidence="2">
    <location>
        <begin position="55"/>
        <end position="188"/>
    </location>
</feature>
<evidence type="ECO:0000259" key="2">
    <source>
        <dbReference type="Pfam" id="PF13785"/>
    </source>
</evidence>
<reference evidence="3 4" key="1">
    <citation type="submission" date="2018-04" db="EMBL/GenBank/DDBJ databases">
        <title>Genome sequencing of Flavobacterium sp. HYN0048.</title>
        <authorList>
            <person name="Yi H."/>
            <person name="Baek C."/>
        </authorList>
    </citation>
    <scope>NUCLEOTIDE SEQUENCE [LARGE SCALE GENOMIC DNA]</scope>
    <source>
        <strain evidence="3 4">HYN0048</strain>
    </source>
</reference>
<keyword evidence="1" id="KW-0472">Membrane</keyword>
<evidence type="ECO:0000313" key="4">
    <source>
        <dbReference type="Proteomes" id="UP000244193"/>
    </source>
</evidence>
<keyword evidence="1" id="KW-1133">Transmembrane helix</keyword>
<evidence type="ECO:0000256" key="1">
    <source>
        <dbReference type="SAM" id="Phobius"/>
    </source>
</evidence>
<keyword evidence="1" id="KW-0812">Transmembrane</keyword>
<feature type="transmembrane region" description="Helical" evidence="1">
    <location>
        <begin position="369"/>
        <end position="386"/>
    </location>
</feature>
<proteinExistence type="predicted"/>
<dbReference type="Pfam" id="PF13785">
    <property type="entry name" value="DUF4178"/>
    <property type="match status" value="1"/>
</dbReference>
<gene>
    <name evidence="3" type="ORF">HYN48_01995</name>
</gene>
<sequence>MVENCKKCGVTTAVNLSFDVKSFACPDCGSHYALANGEWVLRKMFKTKPAENTLKVGATGVIKGVSYIVSGVIVKCAYRSFFWNEYILIDENGNFRYLSEADGHWIFLEEIPDDFNVGRQPKIIKYNDEVYDLFDDAKVDIAGAAGFFDFEISDNDIMMHEFINPPYIISVEKMNGKTTAYFGEHISPNEIKKAFKLSYIRSRVGVGLVQPQIVNTRLMAMIFCVSVLLMFLTHFFIYSGQSEQDVINATLVPDGKDYTSTSFELKGGSAPLSVYVNADVDNSWASIQVALVDEKTNDEIYASKDVEYYHGYTDGENWTEGSTDERFNICGVPAGKYHLVLTPQIAPDNFSTKFVTVRAVWNDPSTRNVWLPAIIMAVIVLAFYYYNKNFETRRWADSANSPYIE</sequence>
<dbReference type="RefSeq" id="WP_108369539.1">
    <property type="nucleotide sequence ID" value="NZ_CP028811.1"/>
</dbReference>
<protein>
    <recommendedName>
        <fullName evidence="2">DUF4178 domain-containing protein</fullName>
    </recommendedName>
</protein>
<dbReference type="OrthoDB" id="713199at2"/>
<keyword evidence="4" id="KW-1185">Reference proteome</keyword>
<feature type="transmembrane region" description="Helical" evidence="1">
    <location>
        <begin position="218"/>
        <end position="238"/>
    </location>
</feature>
<organism evidence="3 4">
    <name type="scientific">Flavobacterium magnum</name>
    <dbReference type="NCBI Taxonomy" id="2162713"/>
    <lineage>
        <taxon>Bacteria</taxon>
        <taxon>Pseudomonadati</taxon>
        <taxon>Bacteroidota</taxon>
        <taxon>Flavobacteriia</taxon>
        <taxon>Flavobacteriales</taxon>
        <taxon>Flavobacteriaceae</taxon>
        <taxon>Flavobacterium</taxon>
    </lineage>
</organism>
<dbReference type="AlphaFoldDB" id="A0A2S0RB92"/>
<dbReference type="KEGG" id="fmg:HYN48_01995"/>
<accession>A0A2S0RB92</accession>
<dbReference type="InterPro" id="IPR025235">
    <property type="entry name" value="DUF4178"/>
</dbReference>
<evidence type="ECO:0000313" key="3">
    <source>
        <dbReference type="EMBL" id="AWA28953.1"/>
    </source>
</evidence>
<dbReference type="EMBL" id="CP028811">
    <property type="protein sequence ID" value="AWA28953.1"/>
    <property type="molecule type" value="Genomic_DNA"/>
</dbReference>